<dbReference type="SMART" id="SM00849">
    <property type="entry name" value="Lactamase_B"/>
    <property type="match status" value="1"/>
</dbReference>
<dbReference type="PANTHER" id="PTHR42951">
    <property type="entry name" value="METALLO-BETA-LACTAMASE DOMAIN-CONTAINING"/>
    <property type="match status" value="1"/>
</dbReference>
<protein>
    <recommendedName>
        <fullName evidence="1">Metallo-beta-lactamase domain-containing protein</fullName>
    </recommendedName>
</protein>
<gene>
    <name evidence="2" type="ORF">CBW65_12215</name>
</gene>
<dbReference type="InterPro" id="IPR036866">
    <property type="entry name" value="RibonucZ/Hydroxyglut_hydro"/>
</dbReference>
<dbReference type="Gene3D" id="3.60.15.10">
    <property type="entry name" value="Ribonuclease Z/Hydroxyacylglutathione hydrolase-like"/>
    <property type="match status" value="1"/>
</dbReference>
<dbReference type="EMBL" id="CP021434">
    <property type="protein sequence ID" value="ARU61700.1"/>
    <property type="molecule type" value="Genomic_DNA"/>
</dbReference>
<dbReference type="SUPFAM" id="SSF56281">
    <property type="entry name" value="Metallo-hydrolase/oxidoreductase"/>
    <property type="match status" value="1"/>
</dbReference>
<dbReference type="OrthoDB" id="420651at2"/>
<dbReference type="CDD" id="cd16282">
    <property type="entry name" value="metallo-hydrolase-like_MBL-fold"/>
    <property type="match status" value="1"/>
</dbReference>
<organism evidence="2 3">
    <name type="scientific">Tumebacillus avium</name>
    <dbReference type="NCBI Taxonomy" id="1903704"/>
    <lineage>
        <taxon>Bacteria</taxon>
        <taxon>Bacillati</taxon>
        <taxon>Bacillota</taxon>
        <taxon>Bacilli</taxon>
        <taxon>Bacillales</taxon>
        <taxon>Alicyclobacillaceae</taxon>
        <taxon>Tumebacillus</taxon>
    </lineage>
</organism>
<dbReference type="RefSeq" id="WP_087457070.1">
    <property type="nucleotide sequence ID" value="NZ_CP021434.1"/>
</dbReference>
<accession>A0A1Y0IN71</accession>
<proteinExistence type="predicted"/>
<evidence type="ECO:0000313" key="3">
    <source>
        <dbReference type="Proteomes" id="UP000195437"/>
    </source>
</evidence>
<dbReference type="InterPro" id="IPR050855">
    <property type="entry name" value="NDM-1-like"/>
</dbReference>
<name>A0A1Y0IN71_9BACL</name>
<dbReference type="Proteomes" id="UP000195437">
    <property type="component" value="Chromosome"/>
</dbReference>
<evidence type="ECO:0000313" key="2">
    <source>
        <dbReference type="EMBL" id="ARU61700.1"/>
    </source>
</evidence>
<dbReference type="Pfam" id="PF00753">
    <property type="entry name" value="Lactamase_B"/>
    <property type="match status" value="1"/>
</dbReference>
<reference evidence="3" key="1">
    <citation type="submission" date="2017-05" db="EMBL/GenBank/DDBJ databases">
        <authorList>
            <person name="Sung H."/>
        </authorList>
    </citation>
    <scope>NUCLEOTIDE SEQUENCE [LARGE SCALE GENOMIC DNA]</scope>
    <source>
        <strain evidence="3">AR23208</strain>
    </source>
</reference>
<dbReference type="KEGG" id="tum:CBW65_12215"/>
<dbReference type="PANTHER" id="PTHR42951:SF4">
    <property type="entry name" value="ACYL-COENZYME A THIOESTERASE MBLAC2"/>
    <property type="match status" value="1"/>
</dbReference>
<dbReference type="InterPro" id="IPR001279">
    <property type="entry name" value="Metallo-B-lactamas"/>
</dbReference>
<evidence type="ECO:0000259" key="1">
    <source>
        <dbReference type="SMART" id="SM00849"/>
    </source>
</evidence>
<keyword evidence="3" id="KW-1185">Reference proteome</keyword>
<feature type="domain" description="Metallo-beta-lactamase" evidence="1">
    <location>
        <begin position="37"/>
        <end position="252"/>
    </location>
</feature>
<sequence>MTTTTTTNTLPAAKHFTLQQLADGVYAAIVKEHMGAFSNGGFIDLGESVLVIDAFLTPQAALELRTLAEAITGNPVRHMVNTHWHGDHVRGNQVYADVSIIATEITKNLMAEHLPARIAAIKEQAPAQLQALQDQFDNATDDAQKQAFAAELTQFHEIASTFDTLKITVPNVTFENKMTLHGSRRSAELITLGGGHSPSDIFVYLPQDKIIFMGDLLFVRTHLAFWNANEREWIEVLEQIEQFDADRFVPGHGPLGTIEDVRANKQYLLDLHQLVETHIQNDGTEAGLADLNIPSAYEDWDFYSMFPGNIQKLFAQLKAQ</sequence>
<dbReference type="AlphaFoldDB" id="A0A1Y0IN71"/>